<reference evidence="2" key="1">
    <citation type="journal article" date="2020" name="Fungal Divers.">
        <title>Resolving the Mortierellaceae phylogeny through synthesis of multi-gene phylogenetics and phylogenomics.</title>
        <authorList>
            <person name="Vandepol N."/>
            <person name="Liber J."/>
            <person name="Desiro A."/>
            <person name="Na H."/>
            <person name="Kennedy M."/>
            <person name="Barry K."/>
            <person name="Grigoriev I.V."/>
            <person name="Miller A.N."/>
            <person name="O'Donnell K."/>
            <person name="Stajich J.E."/>
            <person name="Bonito G."/>
        </authorList>
    </citation>
    <scope>NUCLEOTIDE SEQUENCE</scope>
    <source>
        <strain evidence="2">NRRL 28262</strain>
    </source>
</reference>
<sequence>MVEDQSTFETYFQAFRAPGEQEPILIPVVRHPILNELYVLWCDITTCFPRATRVQYTNIFVPMLKDDRLYRAKPHGIRHHPDIVLDVIYGDWVSSKVIKQKKRGVIRGTIGGDAIHTANDGESIGDTIDGEGGETLDMSDSASATTHHGADDTLPIDGDDILGVSDWTVQVEGRSVQASVQETNISSHSASIGDEDLGAVGVDGAVGEADVEVKVEVEVGGKVEDEVREKAEVEAEAKVETECSARAGSHTTPIQQPKSTTERSPETGHPLPATPEKEDVPKPSVALKPAAAKPATTEPPTTMSIHEDHLRIADVVANRVKDILNIQNSWWNSYPKYFCFLPVLATTTETTATGMTTSGDSLDKISDKTVFQLCNYCDCGDVASQKDPSHWTFGNSHTDVPQEHLASIIPLVGEFIVAVLEMIKYRVVAGDIIGLFPESTLDIHRRLSLAIRFFELKGVQSCEKYVRDNLAGSSSGMLDPVALPSQEQVHDFWRIIKRRSWMTHEMMPHRIEGGHIAWQCMLHWFPTSSTESERVLGELMDRTSKDIEYATETGAVISTVGTLKRAREVFRLVEALSITTILRMSLQWELTQDDEREIAKEIVKVSVAAIHITVQRASAVQDSTNTGLGYGLVPLVMAAFQNSKLDAFVLLAPTPDERHKNYISDERSYIVSSFESPPAGMVALISRRTGQDERVKAILRASDAALAVKSIRRIAQGFHNFSQLEFTRDCADMDITITFAAPGSGKPGCEVEDTDHNNRDIVSFFESRQWCDEIKCDFDVISDGAYSRLKCLTRLSMIFTLAQDRAKVREIIRMNRNLKTLLLYNVVHDDPSQIFEAFKSLLFNHPSIEMLRVEHSHYRMAPSMFTWSNPSDPAKMKVEMTCHGGDRLQAMFQRYAPQIEGLTLERPRPEDIAVLEKSSRLKKGPMALRRMAILWVNQMEESVRHDLKTIILRRDIGEVVVVGSAAAPTSGNREGETGSRLGDSRSKSVTRSSLDNRNKASSSGNISSTTACTVMADFVIAVRSKITMLTMCDGTHSKLFEELEQIEESLDMPRLVSISLAGGWDTTMFGCAWFEKLIKSKRPGPYVASSSGGMPGPTPSIQLENIARTSVITAFHLAQVAILPEEWDRLITYLDFSQLVNFDVFQTNAFNLRTLFKLADAIPVDCGRLAKFTVHDGRISKEHAYKALFERFRTKRIGKNVRILVRGMRFY</sequence>
<evidence type="ECO:0000313" key="3">
    <source>
        <dbReference type="Proteomes" id="UP001194580"/>
    </source>
</evidence>
<dbReference type="EMBL" id="JAAAIL010002020">
    <property type="protein sequence ID" value="KAG0261623.1"/>
    <property type="molecule type" value="Genomic_DNA"/>
</dbReference>
<feature type="compositionally biased region" description="Polar residues" evidence="1">
    <location>
        <begin position="249"/>
        <end position="259"/>
    </location>
</feature>
<name>A0AAD4H383_9FUNG</name>
<evidence type="ECO:0000256" key="1">
    <source>
        <dbReference type="SAM" id="MobiDB-lite"/>
    </source>
</evidence>
<evidence type="ECO:0000313" key="2">
    <source>
        <dbReference type="EMBL" id="KAG0261623.1"/>
    </source>
</evidence>
<feature type="compositionally biased region" description="Low complexity" evidence="1">
    <location>
        <begin position="288"/>
        <end position="302"/>
    </location>
</feature>
<dbReference type="Proteomes" id="UP001194580">
    <property type="component" value="Unassembled WGS sequence"/>
</dbReference>
<proteinExistence type="predicted"/>
<feature type="region of interest" description="Disordered" evidence="1">
    <location>
        <begin position="228"/>
        <end position="302"/>
    </location>
</feature>
<dbReference type="AlphaFoldDB" id="A0AAD4H383"/>
<organism evidence="2 3">
    <name type="scientific">Linnemannia exigua</name>
    <dbReference type="NCBI Taxonomy" id="604196"/>
    <lineage>
        <taxon>Eukaryota</taxon>
        <taxon>Fungi</taxon>
        <taxon>Fungi incertae sedis</taxon>
        <taxon>Mucoromycota</taxon>
        <taxon>Mortierellomycotina</taxon>
        <taxon>Mortierellomycetes</taxon>
        <taxon>Mortierellales</taxon>
        <taxon>Mortierellaceae</taxon>
        <taxon>Linnemannia</taxon>
    </lineage>
</organism>
<keyword evidence="3" id="KW-1185">Reference proteome</keyword>
<comment type="caution">
    <text evidence="2">The sequence shown here is derived from an EMBL/GenBank/DDBJ whole genome shotgun (WGS) entry which is preliminary data.</text>
</comment>
<feature type="region of interest" description="Disordered" evidence="1">
    <location>
        <begin position="117"/>
        <end position="155"/>
    </location>
</feature>
<gene>
    <name evidence="2" type="ORF">BGZ95_004192</name>
</gene>
<feature type="compositionally biased region" description="Basic and acidic residues" evidence="1">
    <location>
        <begin position="228"/>
        <end position="243"/>
    </location>
</feature>
<accession>A0AAD4H383</accession>
<feature type="compositionally biased region" description="Basic and acidic residues" evidence="1">
    <location>
        <begin position="973"/>
        <end position="986"/>
    </location>
</feature>
<protein>
    <submittedName>
        <fullName evidence="2">Uncharacterized protein</fullName>
    </submittedName>
</protein>
<feature type="compositionally biased region" description="Polar residues" evidence="1">
    <location>
        <begin position="987"/>
        <end position="1006"/>
    </location>
</feature>
<feature type="region of interest" description="Disordered" evidence="1">
    <location>
        <begin position="967"/>
        <end position="1006"/>
    </location>
</feature>